<dbReference type="InterPro" id="IPR051913">
    <property type="entry name" value="GH2_Domain-Containing"/>
</dbReference>
<evidence type="ECO:0000259" key="6">
    <source>
        <dbReference type="Pfam" id="PF02837"/>
    </source>
</evidence>
<dbReference type="Pfam" id="PF02837">
    <property type="entry name" value="Glyco_hydro_2_N"/>
    <property type="match status" value="1"/>
</dbReference>
<dbReference type="PANTHER" id="PTHR42732:SF1">
    <property type="entry name" value="BETA-MANNOSIDASE"/>
    <property type="match status" value="1"/>
</dbReference>
<dbReference type="Proteomes" id="UP000294545">
    <property type="component" value="Unassembled WGS sequence"/>
</dbReference>
<dbReference type="InterPro" id="IPR006101">
    <property type="entry name" value="Glyco_hydro_2"/>
</dbReference>
<keyword evidence="8" id="KW-1185">Reference proteome</keyword>
<evidence type="ECO:0000313" key="8">
    <source>
        <dbReference type="Proteomes" id="UP000294545"/>
    </source>
</evidence>
<dbReference type="InterPro" id="IPR017853">
    <property type="entry name" value="GH"/>
</dbReference>
<dbReference type="Pfam" id="PF00703">
    <property type="entry name" value="Glyco_hydro_2"/>
    <property type="match status" value="1"/>
</dbReference>
<dbReference type="Pfam" id="PF02836">
    <property type="entry name" value="Glyco_hydro_2_C"/>
    <property type="match status" value="1"/>
</dbReference>
<dbReference type="InterPro" id="IPR013783">
    <property type="entry name" value="Ig-like_fold"/>
</dbReference>
<protein>
    <submittedName>
        <fullName evidence="7">Beta-galactosidase</fullName>
    </submittedName>
</protein>
<comment type="caution">
    <text evidence="7">The sequence shown here is derived from an EMBL/GenBank/DDBJ whole genome shotgun (WGS) entry which is preliminary data.</text>
</comment>
<dbReference type="Gene3D" id="2.60.40.10">
    <property type="entry name" value="Immunoglobulins"/>
    <property type="match status" value="2"/>
</dbReference>
<reference evidence="7 8" key="1">
    <citation type="submission" date="2019-03" db="EMBL/GenBank/DDBJ databases">
        <title>Genomic Encyclopedia of Type Strains, Phase IV (KMG-IV): sequencing the most valuable type-strain genomes for metagenomic binning, comparative biology and taxonomic classification.</title>
        <authorList>
            <person name="Goeker M."/>
        </authorList>
    </citation>
    <scope>NUCLEOTIDE SEQUENCE [LARGE SCALE GENOMIC DNA]</scope>
    <source>
        <strain evidence="7 8">DSM 24176</strain>
    </source>
</reference>
<evidence type="ECO:0000256" key="2">
    <source>
        <dbReference type="ARBA" id="ARBA00022801"/>
    </source>
</evidence>
<dbReference type="AlphaFoldDB" id="A0A4R1MKD7"/>
<dbReference type="InterPro" id="IPR008979">
    <property type="entry name" value="Galactose-bd-like_sf"/>
</dbReference>
<dbReference type="SUPFAM" id="SSF49303">
    <property type="entry name" value="beta-Galactosidase/glucuronidase domain"/>
    <property type="match status" value="1"/>
</dbReference>
<dbReference type="GO" id="GO:0005975">
    <property type="term" value="P:carbohydrate metabolic process"/>
    <property type="evidence" value="ECO:0007669"/>
    <property type="project" value="InterPro"/>
</dbReference>
<dbReference type="OrthoDB" id="9762066at2"/>
<dbReference type="InterPro" id="IPR036156">
    <property type="entry name" value="Beta-gal/glucu_dom_sf"/>
</dbReference>
<dbReference type="InterPro" id="IPR006102">
    <property type="entry name" value="Ig-like_GH2"/>
</dbReference>
<feature type="domain" description="Glycoside hydrolase family 2 catalytic" evidence="5">
    <location>
        <begin position="274"/>
        <end position="559"/>
    </location>
</feature>
<keyword evidence="2" id="KW-0378">Hydrolase</keyword>
<comment type="similarity">
    <text evidence="1">Belongs to the glycosyl hydrolase 2 family.</text>
</comment>
<evidence type="ECO:0000256" key="1">
    <source>
        <dbReference type="ARBA" id="ARBA00007401"/>
    </source>
</evidence>
<evidence type="ECO:0000256" key="3">
    <source>
        <dbReference type="ARBA" id="ARBA00023295"/>
    </source>
</evidence>
<dbReference type="EMBL" id="SMGQ01000014">
    <property type="protein sequence ID" value="TCK92500.1"/>
    <property type="molecule type" value="Genomic_DNA"/>
</dbReference>
<dbReference type="PRINTS" id="PR00132">
    <property type="entry name" value="GLHYDRLASE2"/>
</dbReference>
<feature type="domain" description="Glycoside hydrolase family 2 immunoglobulin-like beta-sandwich" evidence="4">
    <location>
        <begin position="173"/>
        <end position="267"/>
    </location>
</feature>
<dbReference type="GO" id="GO:0004553">
    <property type="term" value="F:hydrolase activity, hydrolyzing O-glycosyl compounds"/>
    <property type="evidence" value="ECO:0007669"/>
    <property type="project" value="InterPro"/>
</dbReference>
<dbReference type="SUPFAM" id="SSF49785">
    <property type="entry name" value="Galactose-binding domain-like"/>
    <property type="match status" value="1"/>
</dbReference>
<dbReference type="SUPFAM" id="SSF51445">
    <property type="entry name" value="(Trans)glycosidases"/>
    <property type="match status" value="1"/>
</dbReference>
<organism evidence="7 8">
    <name type="scientific">Natranaerovirga hydrolytica</name>
    <dbReference type="NCBI Taxonomy" id="680378"/>
    <lineage>
        <taxon>Bacteria</taxon>
        <taxon>Bacillati</taxon>
        <taxon>Bacillota</taxon>
        <taxon>Clostridia</taxon>
        <taxon>Lachnospirales</taxon>
        <taxon>Natranaerovirgaceae</taxon>
        <taxon>Natranaerovirga</taxon>
    </lineage>
</organism>
<keyword evidence="3" id="KW-0326">Glycosidase</keyword>
<dbReference type="InterPro" id="IPR006103">
    <property type="entry name" value="Glyco_hydro_2_cat"/>
</dbReference>
<evidence type="ECO:0000259" key="4">
    <source>
        <dbReference type="Pfam" id="PF00703"/>
    </source>
</evidence>
<evidence type="ECO:0000259" key="5">
    <source>
        <dbReference type="Pfam" id="PF02836"/>
    </source>
</evidence>
<dbReference type="Gene3D" id="3.20.20.80">
    <property type="entry name" value="Glycosidases"/>
    <property type="match status" value="1"/>
</dbReference>
<sequence length="754" mass="87131">MICGKEGMSDMRKQYLLDEGWYFDKITEGIDEFSGYLENRGVEINLPHTWNTETDNYRGLCLYQKTLKLEENHQKDRMFLEFLGANSVCQVYLNDKYIGEHRGGYSTFRFDITEVYDWEKENILRVYVDNSQTNDVSPLNGDFTIYGGLYRSVNLICVPESHFDLMFYGSAGVTIQSEVDENANGVLNVDCHIVNGDNLLLDLKVVDAEGVVVNKTEALAKKQKHRLIIEKCELWNGKANPYLYHLTATLRSENKIYDQVELTFGFRKCQLNSDTGFLLNNESVKINGVAKHQDFSDVGNAITSEHIKKDFELIHEIGANALRLSHYQHAQEVYDLCDQFGYITWAEIPMMAMPNNDGVIDNAKEQLKELIYQNCHHPSICFWGIQNEIAMGGESLSMYKGVHELNDLFHSIMPHGISASANMYYVQNASPLNFITDMLGYNLYYGWYYEDIEKLDEWMNHFHKENPEVCLGISEYGADSNLAFHSDQPKVKDYTEEFQSLYHEKTYAIIESKPYLWGSFVWNMFDFGSDIRNEGGTKGKNCKGLVTFDREIKKDAFYFYKAKWSDNPFIHICEKRFVNRCDEQITIKVYSNLKNASLYVNGVQVDSSEGETIYSFVNVPLTMGENEVVVRGNSKGNEYIDKAIFVRKDTKDESYVFVDPNPGINVENWFTQEKGELDYFPEGYYSIKDKMGHLMENKEAWKVLEEKAPQVVERSLPGSAVTLMWVFDKMRNRFTEEEILEINSQLTKIPKKTD</sequence>
<gene>
    <name evidence="7" type="ORF">EDC19_2235</name>
</gene>
<evidence type="ECO:0000313" key="7">
    <source>
        <dbReference type="EMBL" id="TCK92500.1"/>
    </source>
</evidence>
<accession>A0A4R1MKD7</accession>
<dbReference type="PANTHER" id="PTHR42732">
    <property type="entry name" value="BETA-GALACTOSIDASE"/>
    <property type="match status" value="1"/>
</dbReference>
<dbReference type="Gene3D" id="2.60.120.260">
    <property type="entry name" value="Galactose-binding domain-like"/>
    <property type="match status" value="1"/>
</dbReference>
<name>A0A4R1MKD7_9FIRM</name>
<proteinExistence type="inferred from homology"/>
<feature type="domain" description="Glycosyl hydrolases family 2 sugar binding" evidence="6">
    <location>
        <begin position="52"/>
        <end position="159"/>
    </location>
</feature>
<dbReference type="InterPro" id="IPR006104">
    <property type="entry name" value="Glyco_hydro_2_N"/>
</dbReference>